<evidence type="ECO:0000313" key="4">
    <source>
        <dbReference type="Proteomes" id="UP000451860"/>
    </source>
</evidence>
<evidence type="ECO:0000256" key="1">
    <source>
        <dbReference type="SAM" id="MobiDB-lite"/>
    </source>
</evidence>
<feature type="domain" description="VOC" evidence="2">
    <location>
        <begin position="51"/>
        <end position="175"/>
    </location>
</feature>
<dbReference type="InterPro" id="IPR004360">
    <property type="entry name" value="Glyas_Fos-R_dOase_dom"/>
</dbReference>
<evidence type="ECO:0000313" key="3">
    <source>
        <dbReference type="EMBL" id="KAE8766002.1"/>
    </source>
</evidence>
<accession>A0A7J5UUQ1</accession>
<feature type="region of interest" description="Disordered" evidence="1">
    <location>
        <begin position="24"/>
        <end position="46"/>
    </location>
</feature>
<proteinExistence type="predicted"/>
<dbReference type="Pfam" id="PF00903">
    <property type="entry name" value="Glyoxalase"/>
    <property type="match status" value="1"/>
</dbReference>
<dbReference type="Gene3D" id="3.10.180.10">
    <property type="entry name" value="2,3-Dihydroxybiphenyl 1,2-Dioxygenase, domain 1"/>
    <property type="match status" value="1"/>
</dbReference>
<dbReference type="AlphaFoldDB" id="A0A7J5UUQ1"/>
<dbReference type="EMBL" id="WHJE01000002">
    <property type="protein sequence ID" value="KAE8766002.1"/>
    <property type="molecule type" value="Genomic_DNA"/>
</dbReference>
<dbReference type="InterPro" id="IPR037523">
    <property type="entry name" value="VOC_core"/>
</dbReference>
<dbReference type="InterPro" id="IPR029068">
    <property type="entry name" value="Glyas_Bleomycin-R_OHBP_Dase"/>
</dbReference>
<comment type="caution">
    <text evidence="3">The sequence shown here is derived from an EMBL/GenBank/DDBJ whole genome shotgun (WGS) entry which is preliminary data.</text>
</comment>
<dbReference type="PROSITE" id="PS51819">
    <property type="entry name" value="VOC"/>
    <property type="match status" value="1"/>
</dbReference>
<gene>
    <name evidence="3" type="ORF">GB883_00910</name>
</gene>
<dbReference type="Proteomes" id="UP000451860">
    <property type="component" value="Unassembled WGS sequence"/>
</dbReference>
<sequence>MDVPFDESAGSRPIVSLHRMTTALGDGATSGTGRTAHRLDGGAPETESDVAGAQVNFFCEDVERCARFFEALGMPRVFVSPKAEAPEKIEVDAAGLRIGFDSIRAANRIAGLGVAASETRSAEVALWVGDVDALYERALRAGGSSVRPPMDSPDGRLRYAWVLGPEGHQVRLLQKRAG</sequence>
<keyword evidence="4" id="KW-1185">Reference proteome</keyword>
<name>A0A7J5UUQ1_9MICO</name>
<reference evidence="3 4" key="1">
    <citation type="submission" date="2019-10" db="EMBL/GenBank/DDBJ databases">
        <title>Georgenia wutianyii sp. nov. and Georgenia yuyongxinii sp. nov. isolated from plateau pika (Ochotona curzoniae) in the Qinghai-Tibet plateau of China.</title>
        <authorList>
            <person name="Tian Z."/>
        </authorList>
    </citation>
    <scope>NUCLEOTIDE SEQUENCE [LARGE SCALE GENOMIC DNA]</scope>
    <source>
        <strain evidence="3 4">DSM 21501</strain>
    </source>
</reference>
<dbReference type="OrthoDB" id="115162at2"/>
<protein>
    <recommendedName>
        <fullName evidence="2">VOC domain-containing protein</fullName>
    </recommendedName>
</protein>
<organism evidence="3 4">
    <name type="scientific">Georgenia thermotolerans</name>
    <dbReference type="NCBI Taxonomy" id="527326"/>
    <lineage>
        <taxon>Bacteria</taxon>
        <taxon>Bacillati</taxon>
        <taxon>Actinomycetota</taxon>
        <taxon>Actinomycetes</taxon>
        <taxon>Micrococcales</taxon>
        <taxon>Bogoriellaceae</taxon>
        <taxon>Georgenia</taxon>
    </lineage>
</organism>
<evidence type="ECO:0000259" key="2">
    <source>
        <dbReference type="PROSITE" id="PS51819"/>
    </source>
</evidence>
<dbReference type="SUPFAM" id="SSF54593">
    <property type="entry name" value="Glyoxalase/Bleomycin resistance protein/Dihydroxybiphenyl dioxygenase"/>
    <property type="match status" value="1"/>
</dbReference>